<sequence>MAVMTSKLSLILPWTTLFIAFTQAEASFPSHCLVRQANDPVISSLSCQTAVDQFSREHPSYASLFSNQPSSSNGTIILPWDRTYDDCRLRVELIYADHTYASTNDVFSAGKNLNTECVVDQQYLGGRIFLNDQGLTLSLRPAAELDWEERFNESSVIPGSSVNTFLSSNLYTVTGTAGQGP</sequence>
<evidence type="ECO:0000256" key="1">
    <source>
        <dbReference type="SAM" id="SignalP"/>
    </source>
</evidence>
<dbReference type="EMBL" id="CAJPDS010000090">
    <property type="protein sequence ID" value="CAF9936259.1"/>
    <property type="molecule type" value="Genomic_DNA"/>
</dbReference>
<evidence type="ECO:0008006" key="4">
    <source>
        <dbReference type="Google" id="ProtNLM"/>
    </source>
</evidence>
<accession>A0A8H3G481</accession>
<feature type="signal peptide" evidence="1">
    <location>
        <begin position="1"/>
        <end position="26"/>
    </location>
</feature>
<comment type="caution">
    <text evidence="2">The sequence shown here is derived from an EMBL/GenBank/DDBJ whole genome shotgun (WGS) entry which is preliminary data.</text>
</comment>
<proteinExistence type="predicted"/>
<dbReference type="AlphaFoldDB" id="A0A8H3G481"/>
<name>A0A8H3G481_9LECA</name>
<evidence type="ECO:0000313" key="3">
    <source>
        <dbReference type="Proteomes" id="UP000664521"/>
    </source>
</evidence>
<keyword evidence="1" id="KW-0732">Signal</keyword>
<organism evidence="2 3">
    <name type="scientific">Heterodermia speciosa</name>
    <dbReference type="NCBI Taxonomy" id="116794"/>
    <lineage>
        <taxon>Eukaryota</taxon>
        <taxon>Fungi</taxon>
        <taxon>Dikarya</taxon>
        <taxon>Ascomycota</taxon>
        <taxon>Pezizomycotina</taxon>
        <taxon>Lecanoromycetes</taxon>
        <taxon>OSLEUM clade</taxon>
        <taxon>Lecanoromycetidae</taxon>
        <taxon>Caliciales</taxon>
        <taxon>Physciaceae</taxon>
        <taxon>Heterodermia</taxon>
    </lineage>
</organism>
<evidence type="ECO:0000313" key="2">
    <source>
        <dbReference type="EMBL" id="CAF9936259.1"/>
    </source>
</evidence>
<feature type="chain" id="PRO_5034913360" description="Ecp2 effector protein domain-containing protein" evidence="1">
    <location>
        <begin position="27"/>
        <end position="181"/>
    </location>
</feature>
<dbReference type="Proteomes" id="UP000664521">
    <property type="component" value="Unassembled WGS sequence"/>
</dbReference>
<gene>
    <name evidence="2" type="ORF">HETSPECPRED_010277</name>
</gene>
<dbReference type="OrthoDB" id="10500631at2759"/>
<protein>
    <recommendedName>
        <fullName evidence="4">Ecp2 effector protein domain-containing protein</fullName>
    </recommendedName>
</protein>
<keyword evidence="3" id="KW-1185">Reference proteome</keyword>
<reference evidence="2" key="1">
    <citation type="submission" date="2021-03" db="EMBL/GenBank/DDBJ databases">
        <authorList>
            <person name="Tagirdzhanova G."/>
        </authorList>
    </citation>
    <scope>NUCLEOTIDE SEQUENCE</scope>
</reference>